<evidence type="ECO:0000256" key="2">
    <source>
        <dbReference type="PROSITE-ProRule" id="PRU00169"/>
    </source>
</evidence>
<dbReference type="Pfam" id="PF00072">
    <property type="entry name" value="Response_reg"/>
    <property type="match status" value="1"/>
</dbReference>
<feature type="domain" description="Response regulatory" evidence="3">
    <location>
        <begin position="6"/>
        <end position="120"/>
    </location>
</feature>
<dbReference type="PROSITE" id="PS50110">
    <property type="entry name" value="RESPONSE_REGULATORY"/>
    <property type="match status" value="1"/>
</dbReference>
<evidence type="ECO:0000313" key="5">
    <source>
        <dbReference type="Proteomes" id="UP000598032"/>
    </source>
</evidence>
<accession>A0ABM8P1N7</accession>
<evidence type="ECO:0000256" key="1">
    <source>
        <dbReference type="ARBA" id="ARBA00022553"/>
    </source>
</evidence>
<reference evidence="4 5" key="1">
    <citation type="submission" date="2020-10" db="EMBL/GenBank/DDBJ databases">
        <authorList>
            <person name="Peeters C."/>
        </authorList>
    </citation>
    <scope>NUCLEOTIDE SEQUENCE [LARGE SCALE GENOMIC DNA]</scope>
    <source>
        <strain evidence="4 5">LMG 28140</strain>
    </source>
</reference>
<evidence type="ECO:0000259" key="3">
    <source>
        <dbReference type="PROSITE" id="PS50110"/>
    </source>
</evidence>
<dbReference type="PANTHER" id="PTHR44591">
    <property type="entry name" value="STRESS RESPONSE REGULATOR PROTEIN 1"/>
    <property type="match status" value="1"/>
</dbReference>
<dbReference type="PANTHER" id="PTHR44591:SF3">
    <property type="entry name" value="RESPONSE REGULATORY DOMAIN-CONTAINING PROTEIN"/>
    <property type="match status" value="1"/>
</dbReference>
<keyword evidence="1 2" id="KW-0597">Phosphoprotein</keyword>
<sequence length="123" mass="13116">MVLRPLVSVVDDDESVRESLPDLLNELGFAAQVFSSAEAFLASDKVDVTGCLILDIAMPGMSGPDLARELVRLQKPVPIVFITAHGDGATGPELVREGAVACLLKPFSETALLEALHEAFKKN</sequence>
<dbReference type="EMBL" id="CAJHCP010000013">
    <property type="protein sequence ID" value="CAD6553603.1"/>
    <property type="molecule type" value="Genomic_DNA"/>
</dbReference>
<organism evidence="4 5">
    <name type="scientific">Paraburkholderia metrosideri</name>
    <dbReference type="NCBI Taxonomy" id="580937"/>
    <lineage>
        <taxon>Bacteria</taxon>
        <taxon>Pseudomonadati</taxon>
        <taxon>Pseudomonadota</taxon>
        <taxon>Betaproteobacteria</taxon>
        <taxon>Burkholderiales</taxon>
        <taxon>Burkholderiaceae</taxon>
        <taxon>Paraburkholderia</taxon>
    </lineage>
</organism>
<gene>
    <name evidence="4" type="primary">todT_4</name>
    <name evidence="4" type="ORF">LMG28140_05337</name>
</gene>
<dbReference type="InterPro" id="IPR050595">
    <property type="entry name" value="Bact_response_regulator"/>
</dbReference>
<name>A0ABM8P1N7_9BURK</name>
<dbReference type="SUPFAM" id="SSF52172">
    <property type="entry name" value="CheY-like"/>
    <property type="match status" value="1"/>
</dbReference>
<dbReference type="InterPro" id="IPR011006">
    <property type="entry name" value="CheY-like_superfamily"/>
</dbReference>
<feature type="modified residue" description="4-aspartylphosphate" evidence="2">
    <location>
        <position position="55"/>
    </location>
</feature>
<comment type="caution">
    <text evidence="4">The sequence shown here is derived from an EMBL/GenBank/DDBJ whole genome shotgun (WGS) entry which is preliminary data.</text>
</comment>
<keyword evidence="5" id="KW-1185">Reference proteome</keyword>
<protein>
    <submittedName>
        <fullName evidence="4">Response regulator protein TodT</fullName>
    </submittedName>
</protein>
<dbReference type="SMART" id="SM00448">
    <property type="entry name" value="REC"/>
    <property type="match status" value="1"/>
</dbReference>
<evidence type="ECO:0000313" key="4">
    <source>
        <dbReference type="EMBL" id="CAD6553603.1"/>
    </source>
</evidence>
<dbReference type="Gene3D" id="3.40.50.2300">
    <property type="match status" value="1"/>
</dbReference>
<proteinExistence type="predicted"/>
<dbReference type="Proteomes" id="UP000598032">
    <property type="component" value="Unassembled WGS sequence"/>
</dbReference>
<dbReference type="InterPro" id="IPR001789">
    <property type="entry name" value="Sig_transdc_resp-reg_receiver"/>
</dbReference>